<keyword evidence="7" id="KW-0460">Magnesium</keyword>
<evidence type="ECO:0000256" key="1">
    <source>
        <dbReference type="ARBA" id="ARBA00001946"/>
    </source>
</evidence>
<dbReference type="Pfam" id="PF00702">
    <property type="entry name" value="Hydrolase"/>
    <property type="match status" value="1"/>
</dbReference>
<dbReference type="Gene3D" id="3.40.50.1000">
    <property type="entry name" value="HAD superfamily/HAD-like"/>
    <property type="match status" value="1"/>
</dbReference>
<dbReference type="InterPro" id="IPR036412">
    <property type="entry name" value="HAD-like_sf"/>
</dbReference>
<keyword evidence="8" id="KW-0718">Serine biosynthesis</keyword>
<comment type="catalytic activity">
    <reaction evidence="9">
        <text>O-phospho-L-serine + H2O = L-serine + phosphate</text>
        <dbReference type="Rhea" id="RHEA:21208"/>
        <dbReference type="ChEBI" id="CHEBI:15377"/>
        <dbReference type="ChEBI" id="CHEBI:33384"/>
        <dbReference type="ChEBI" id="CHEBI:43474"/>
        <dbReference type="ChEBI" id="CHEBI:57524"/>
        <dbReference type="EC" id="3.1.3.3"/>
    </reaction>
</comment>
<evidence type="ECO:0000256" key="5">
    <source>
        <dbReference type="ARBA" id="ARBA00022723"/>
    </source>
</evidence>
<evidence type="ECO:0000313" key="12">
    <source>
        <dbReference type="Proteomes" id="UP000034753"/>
    </source>
</evidence>
<dbReference type="GO" id="GO:0000287">
    <property type="term" value="F:magnesium ion binding"/>
    <property type="evidence" value="ECO:0007669"/>
    <property type="project" value="TreeGrafter"/>
</dbReference>
<organism evidence="11 12">
    <name type="scientific">Candidatus Daviesbacteria bacterium GW2011_GWB1_41_5</name>
    <dbReference type="NCBI Taxonomy" id="1618429"/>
    <lineage>
        <taxon>Bacteria</taxon>
        <taxon>Candidatus Daviesiibacteriota</taxon>
    </lineage>
</organism>
<gene>
    <name evidence="11" type="ORF">UU67_C0093G0007</name>
</gene>
<dbReference type="EC" id="3.1.3.3" evidence="3"/>
<name>A0A0G0WD59_9BACT</name>
<comment type="catalytic activity">
    <reaction evidence="10">
        <text>O-phospho-D-serine + H2O = D-serine + phosphate</text>
        <dbReference type="Rhea" id="RHEA:24873"/>
        <dbReference type="ChEBI" id="CHEBI:15377"/>
        <dbReference type="ChEBI" id="CHEBI:35247"/>
        <dbReference type="ChEBI" id="CHEBI:43474"/>
        <dbReference type="ChEBI" id="CHEBI:58680"/>
        <dbReference type="EC" id="3.1.3.3"/>
    </reaction>
</comment>
<evidence type="ECO:0000256" key="2">
    <source>
        <dbReference type="ARBA" id="ARBA00005135"/>
    </source>
</evidence>
<dbReference type="EMBL" id="LCBN01000093">
    <property type="protein sequence ID" value="KKS10894.1"/>
    <property type="molecule type" value="Genomic_DNA"/>
</dbReference>
<keyword evidence="4" id="KW-0028">Amino-acid biosynthesis</keyword>
<dbReference type="AlphaFoldDB" id="A0A0G0WD59"/>
<comment type="caution">
    <text evidence="11">The sequence shown here is derived from an EMBL/GenBank/DDBJ whole genome shotgun (WGS) entry which is preliminary data.</text>
</comment>
<dbReference type="GO" id="GO:0006564">
    <property type="term" value="P:L-serine biosynthetic process"/>
    <property type="evidence" value="ECO:0007669"/>
    <property type="project" value="UniProtKB-KW"/>
</dbReference>
<evidence type="ECO:0000256" key="7">
    <source>
        <dbReference type="ARBA" id="ARBA00022842"/>
    </source>
</evidence>
<evidence type="ECO:0000256" key="9">
    <source>
        <dbReference type="ARBA" id="ARBA00048138"/>
    </source>
</evidence>
<comment type="pathway">
    <text evidence="2">Amino-acid biosynthesis; L-serine biosynthesis; L-serine from 3-phospho-D-glycerate: step 3/3.</text>
</comment>
<dbReference type="NCBIfam" id="TIGR01488">
    <property type="entry name" value="HAD-SF-IB"/>
    <property type="match status" value="1"/>
</dbReference>
<accession>A0A0G0WD59</accession>
<evidence type="ECO:0000256" key="6">
    <source>
        <dbReference type="ARBA" id="ARBA00022801"/>
    </source>
</evidence>
<dbReference type="SUPFAM" id="SSF56784">
    <property type="entry name" value="HAD-like"/>
    <property type="match status" value="1"/>
</dbReference>
<evidence type="ECO:0000313" key="11">
    <source>
        <dbReference type="EMBL" id="KKS10894.1"/>
    </source>
</evidence>
<dbReference type="Proteomes" id="UP000034753">
    <property type="component" value="Unassembled WGS sequence"/>
</dbReference>
<proteinExistence type="predicted"/>
<dbReference type="GO" id="GO:0036424">
    <property type="term" value="F:L-phosphoserine phosphatase activity"/>
    <property type="evidence" value="ECO:0007669"/>
    <property type="project" value="TreeGrafter"/>
</dbReference>
<evidence type="ECO:0000256" key="10">
    <source>
        <dbReference type="ARBA" id="ARBA00048523"/>
    </source>
</evidence>
<evidence type="ECO:0000256" key="8">
    <source>
        <dbReference type="ARBA" id="ARBA00023299"/>
    </source>
</evidence>
<protein>
    <recommendedName>
        <fullName evidence="3">phosphoserine phosphatase</fullName>
        <ecNumber evidence="3">3.1.3.3</ecNumber>
    </recommendedName>
</protein>
<dbReference type="SFLD" id="SFLDS00003">
    <property type="entry name" value="Haloacid_Dehalogenase"/>
    <property type="match status" value="1"/>
</dbReference>
<evidence type="ECO:0000256" key="4">
    <source>
        <dbReference type="ARBA" id="ARBA00022605"/>
    </source>
</evidence>
<dbReference type="InterPro" id="IPR023214">
    <property type="entry name" value="HAD_sf"/>
</dbReference>
<dbReference type="InterPro" id="IPR050582">
    <property type="entry name" value="HAD-like_SerB"/>
</dbReference>
<dbReference type="PANTHER" id="PTHR43344:SF2">
    <property type="entry name" value="PHOSPHOSERINE PHOSPHATASE"/>
    <property type="match status" value="1"/>
</dbReference>
<evidence type="ECO:0000256" key="3">
    <source>
        <dbReference type="ARBA" id="ARBA00012640"/>
    </source>
</evidence>
<keyword evidence="5" id="KW-0479">Metal-binding</keyword>
<reference evidence="11 12" key="1">
    <citation type="journal article" date="2015" name="Nature">
        <title>rRNA introns, odd ribosomes, and small enigmatic genomes across a large radiation of phyla.</title>
        <authorList>
            <person name="Brown C.T."/>
            <person name="Hug L.A."/>
            <person name="Thomas B.C."/>
            <person name="Sharon I."/>
            <person name="Castelle C.J."/>
            <person name="Singh A."/>
            <person name="Wilkins M.J."/>
            <person name="Williams K.H."/>
            <person name="Banfield J.F."/>
        </authorList>
    </citation>
    <scope>NUCLEOTIDE SEQUENCE [LARGE SCALE GENOMIC DNA]</scope>
</reference>
<keyword evidence="6" id="KW-0378">Hydrolase</keyword>
<sequence length="220" mass="25559">MKVKIVFFDCDGILLFGNPWAKIANAVGLPTQLDLKWYQDYYSNKLPFDQWNKNIEDYYKKGGLNRKMYEEILDFKNYTINKQGKELVEYIKSQGIEIAIISSGTGDYVSKVADYFGIKYWRANITMVFDKNDMFVKLQCVDEDPKAKVIEIKALCNMLNISPQDSLFIGDAYNDMDAFKFTKRGVLYKTKDARLEKLAFKKINNLLEIIDIIKDINGQK</sequence>
<dbReference type="GO" id="GO:0005737">
    <property type="term" value="C:cytoplasm"/>
    <property type="evidence" value="ECO:0007669"/>
    <property type="project" value="TreeGrafter"/>
</dbReference>
<dbReference type="PANTHER" id="PTHR43344">
    <property type="entry name" value="PHOSPHOSERINE PHOSPHATASE"/>
    <property type="match status" value="1"/>
</dbReference>
<dbReference type="SFLD" id="SFLDG01129">
    <property type="entry name" value="C1.5:_HAD__Beta-PGM__Phosphata"/>
    <property type="match status" value="1"/>
</dbReference>
<comment type="cofactor">
    <cofactor evidence="1">
        <name>Mg(2+)</name>
        <dbReference type="ChEBI" id="CHEBI:18420"/>
    </cofactor>
</comment>